<dbReference type="EMBL" id="KI632331">
    <property type="protein sequence ID" value="EYU18419.1"/>
    <property type="molecule type" value="Genomic_DNA"/>
</dbReference>
<dbReference type="SFLD" id="SFLDS00005">
    <property type="entry name" value="Isoprenoid_Synthase_Type_I"/>
    <property type="match status" value="1"/>
</dbReference>
<dbReference type="InterPro" id="IPR036965">
    <property type="entry name" value="Terpene_synth_N_sf"/>
</dbReference>
<dbReference type="Gene3D" id="1.10.600.10">
    <property type="entry name" value="Farnesyl Diphosphate Synthase"/>
    <property type="match status" value="1"/>
</dbReference>
<dbReference type="InterPro" id="IPR001906">
    <property type="entry name" value="Terpene_synth_N"/>
</dbReference>
<dbReference type="SFLD" id="SFLDG01604">
    <property type="entry name" value="Terpene_Cyclase_Like_1_C_Termi"/>
    <property type="match status" value="1"/>
</dbReference>
<keyword evidence="7" id="KW-1185">Reference proteome</keyword>
<evidence type="ECO:0000256" key="3">
    <source>
        <dbReference type="ARBA" id="ARBA00022842"/>
    </source>
</evidence>
<dbReference type="Gene3D" id="1.50.10.130">
    <property type="entry name" value="Terpene synthase, N-terminal domain"/>
    <property type="match status" value="1"/>
</dbReference>
<comment type="cofactor">
    <cofactor evidence="1">
        <name>Mg(2+)</name>
        <dbReference type="ChEBI" id="CHEBI:18420"/>
    </cofactor>
</comment>
<dbReference type="SUPFAM" id="SSF48576">
    <property type="entry name" value="Terpenoid synthases"/>
    <property type="match status" value="1"/>
</dbReference>
<dbReference type="SFLD" id="SFLDG01019">
    <property type="entry name" value="Terpene_Cyclase_Like_1_C_Termi"/>
    <property type="match status" value="1"/>
</dbReference>
<keyword evidence="3" id="KW-0460">Magnesium</keyword>
<evidence type="ECO:0000313" key="6">
    <source>
        <dbReference type="EMBL" id="EYU18419.1"/>
    </source>
</evidence>
<dbReference type="InterPro" id="IPR050148">
    <property type="entry name" value="Terpene_synthase-like"/>
</dbReference>
<organism evidence="6 7">
    <name type="scientific">Erythranthe guttata</name>
    <name type="common">Yellow monkey flower</name>
    <name type="synonym">Mimulus guttatus</name>
    <dbReference type="NCBI Taxonomy" id="4155"/>
    <lineage>
        <taxon>Eukaryota</taxon>
        <taxon>Viridiplantae</taxon>
        <taxon>Streptophyta</taxon>
        <taxon>Embryophyta</taxon>
        <taxon>Tracheophyta</taxon>
        <taxon>Spermatophyta</taxon>
        <taxon>Magnoliopsida</taxon>
        <taxon>eudicotyledons</taxon>
        <taxon>Gunneridae</taxon>
        <taxon>Pentapetalae</taxon>
        <taxon>asterids</taxon>
        <taxon>lamiids</taxon>
        <taxon>Lamiales</taxon>
        <taxon>Phrymaceae</taxon>
        <taxon>Erythranthe</taxon>
    </lineage>
</organism>
<dbReference type="InterPro" id="IPR034741">
    <property type="entry name" value="Terpene_cyclase-like_1_C"/>
</dbReference>
<dbReference type="InterPro" id="IPR044814">
    <property type="entry name" value="Terpene_cyclase_plant_C1"/>
</dbReference>
<dbReference type="InterPro" id="IPR008930">
    <property type="entry name" value="Terpenoid_cyclase/PrenylTrfase"/>
</dbReference>
<evidence type="ECO:0000259" key="5">
    <source>
        <dbReference type="Pfam" id="PF03936"/>
    </source>
</evidence>
<dbReference type="Pfam" id="PF01397">
    <property type="entry name" value="Terpene_synth"/>
    <property type="match status" value="1"/>
</dbReference>
<dbReference type="Proteomes" id="UP000030748">
    <property type="component" value="Unassembled WGS sequence"/>
</dbReference>
<sequence>TIVNRRSGNYEPPVWSFDFVQSLNTKYKEERYLKRGSELVEQVKKMLLVDEQILIHKLELIDNLYMLGISYHFEDEINQILNYLYNQLINGNIFNNNKYYDVRDNLYSAALAFRLFRQHGFRVSQDVFDTFKNETGDSFKASLGDDINSTKGLLQLYEASFFMTRGEKTLELAREFSANLLRKKLDDDRIDDDKGDTLLLMVRHALELPIHWRVQRPNAGWFIEQVYEKSQHMNPILLELAKLDFNVVQSTHQQELKHLSSWWEQIGLAKTLPFARDRLVENYLWTIGGLFEPRYGYSRIMATKVNVFITIIDDIFDVYGTLEELEIFNDVIQRWDIEGMDKLPHYMQMCFLALNNFVDELSYHVLKQQGFLVVPHLRKSWADLCMAYMQEAKWYSKGYAPTLEEYINNAWISISAPVILSHAFFLVTNPIKKEAVRSLYEYHNIVRLSAMILRLANDLGTSPDEMKRGDVPKSIECYMNESGAGREEAQDYVRCLINETWKEMNEELRVITESPLFERDFVRSAVDLGRMAQYMYQYGDGHGIQFPEMKDRIISLLFEPFCV</sequence>
<dbReference type="InterPro" id="IPR005630">
    <property type="entry name" value="Terpene_synthase_metal-bd"/>
</dbReference>
<evidence type="ECO:0000256" key="2">
    <source>
        <dbReference type="ARBA" id="ARBA00022723"/>
    </source>
</evidence>
<dbReference type="FunFam" id="1.10.600.10:FF:000007">
    <property type="entry name" value="Isoprene synthase, chloroplastic"/>
    <property type="match status" value="1"/>
</dbReference>
<dbReference type="GO" id="GO:0000287">
    <property type="term" value="F:magnesium ion binding"/>
    <property type="evidence" value="ECO:0007669"/>
    <property type="project" value="InterPro"/>
</dbReference>
<dbReference type="PANTHER" id="PTHR31225:SF9">
    <property type="entry name" value="TERPENE SYNTHASE 10"/>
    <property type="match status" value="1"/>
</dbReference>
<dbReference type="AlphaFoldDB" id="A0A022PSE6"/>
<gene>
    <name evidence="6" type="ORF">MIMGU_mgv1a0036601mg</name>
</gene>
<dbReference type="InterPro" id="IPR008949">
    <property type="entry name" value="Isoprenoid_synthase_dom_sf"/>
</dbReference>
<dbReference type="SUPFAM" id="SSF48239">
    <property type="entry name" value="Terpenoid cyclases/Protein prenyltransferases"/>
    <property type="match status" value="1"/>
</dbReference>
<dbReference type="GO" id="GO:0046246">
    <property type="term" value="P:terpene biosynthetic process"/>
    <property type="evidence" value="ECO:0000318"/>
    <property type="project" value="GO_Central"/>
</dbReference>
<evidence type="ECO:0000313" key="7">
    <source>
        <dbReference type="Proteomes" id="UP000030748"/>
    </source>
</evidence>
<dbReference type="STRING" id="4155.A0A022PSE6"/>
<dbReference type="FunFam" id="1.50.10.130:FF:000001">
    <property type="entry name" value="Isoprene synthase, chloroplastic"/>
    <property type="match status" value="1"/>
</dbReference>
<accession>A0A022PSE6</accession>
<evidence type="ECO:0000256" key="1">
    <source>
        <dbReference type="ARBA" id="ARBA00001946"/>
    </source>
</evidence>
<name>A0A022PSE6_ERYGU</name>
<evidence type="ECO:0000259" key="4">
    <source>
        <dbReference type="Pfam" id="PF01397"/>
    </source>
</evidence>
<dbReference type="GO" id="GO:0016102">
    <property type="term" value="P:diterpenoid biosynthetic process"/>
    <property type="evidence" value="ECO:0007669"/>
    <property type="project" value="InterPro"/>
</dbReference>
<keyword evidence="2" id="KW-0479">Metal-binding</keyword>
<dbReference type="GO" id="GO:0010333">
    <property type="term" value="F:terpene synthase activity"/>
    <property type="evidence" value="ECO:0000318"/>
    <property type="project" value="GO_Central"/>
</dbReference>
<proteinExistence type="predicted"/>
<reference evidence="6 7" key="1">
    <citation type="journal article" date="2013" name="Proc. Natl. Acad. Sci. U.S.A.">
        <title>Fine-scale variation in meiotic recombination in Mimulus inferred from population shotgun sequencing.</title>
        <authorList>
            <person name="Hellsten U."/>
            <person name="Wright K.M."/>
            <person name="Jenkins J."/>
            <person name="Shu S."/>
            <person name="Yuan Y."/>
            <person name="Wessler S.R."/>
            <person name="Schmutz J."/>
            <person name="Willis J.H."/>
            <person name="Rokhsar D.S."/>
        </authorList>
    </citation>
    <scope>NUCLEOTIDE SEQUENCE [LARGE SCALE GENOMIC DNA]</scope>
    <source>
        <strain evidence="7">cv. DUN x IM62</strain>
    </source>
</reference>
<dbReference type="eggNOG" id="ENOG502QUH3">
    <property type="taxonomic scope" value="Eukaryota"/>
</dbReference>
<dbReference type="PANTHER" id="PTHR31225">
    <property type="entry name" value="OS04G0344100 PROTEIN-RELATED"/>
    <property type="match status" value="1"/>
</dbReference>
<feature type="domain" description="Terpene synthase N-terminal" evidence="4">
    <location>
        <begin position="15"/>
        <end position="206"/>
    </location>
</feature>
<dbReference type="CDD" id="cd00684">
    <property type="entry name" value="Terpene_cyclase_plant_C1"/>
    <property type="match status" value="1"/>
</dbReference>
<dbReference type="Pfam" id="PF03936">
    <property type="entry name" value="Terpene_synth_C"/>
    <property type="match status" value="1"/>
</dbReference>
<feature type="domain" description="Terpene synthase metal-binding" evidence="5">
    <location>
        <begin position="265"/>
        <end position="503"/>
    </location>
</feature>
<feature type="non-terminal residue" evidence="6">
    <location>
        <position position="1"/>
    </location>
</feature>
<protein>
    <submittedName>
        <fullName evidence="6">Uncharacterized protein</fullName>
    </submittedName>
</protein>